<dbReference type="PANTHER" id="PTHR19431">
    <property type="entry name" value="60S RIBOSOMAL PROTEIN L4"/>
    <property type="match status" value="1"/>
</dbReference>
<dbReference type="SUPFAM" id="SSF52166">
    <property type="entry name" value="Ribosomal protein L4"/>
    <property type="match status" value="1"/>
</dbReference>
<dbReference type="InterPro" id="IPR045240">
    <property type="entry name" value="Ribosomal_uL4_euk/arch"/>
</dbReference>
<comment type="similarity">
    <text evidence="1">Belongs to the universal ribosomal protein uL4 family.</text>
</comment>
<evidence type="ECO:0000313" key="5">
    <source>
        <dbReference type="EMBL" id="ACG41664.1"/>
    </source>
</evidence>
<sequence length="165" mass="18223">MVAVNRPLVSVKALEGDMVTDAPGIALPPVFGAPIRPDVVRFTHKLLSCNKRQPYAVSRRAGHQTSAESWGTGRAVSRIPRVGGGGGGRGRGSRHDRYDDGAGRGGRHDRYDDGAGRGGRYERYDDGGRRRHGSPPRRGRSPVRESSEERRAKIEQWNRERESKQ</sequence>
<accession>B6TX31</accession>
<evidence type="ECO:0000256" key="3">
    <source>
        <dbReference type="ARBA" id="ARBA00023274"/>
    </source>
</evidence>
<dbReference type="Gene3D" id="3.40.1370.10">
    <property type="match status" value="1"/>
</dbReference>
<protein>
    <submittedName>
        <fullName evidence="5">Uncharacterized protein</fullName>
    </submittedName>
</protein>
<evidence type="ECO:0000256" key="4">
    <source>
        <dbReference type="SAM" id="MobiDB-lite"/>
    </source>
</evidence>
<proteinExistence type="evidence at transcript level"/>
<dbReference type="GO" id="GO:0003735">
    <property type="term" value="F:structural constituent of ribosome"/>
    <property type="evidence" value="ECO:0007669"/>
    <property type="project" value="InterPro"/>
</dbReference>
<organism evidence="5">
    <name type="scientific">Zea mays</name>
    <name type="common">Maize</name>
    <dbReference type="NCBI Taxonomy" id="4577"/>
    <lineage>
        <taxon>Eukaryota</taxon>
        <taxon>Viridiplantae</taxon>
        <taxon>Streptophyta</taxon>
        <taxon>Embryophyta</taxon>
        <taxon>Tracheophyta</taxon>
        <taxon>Spermatophyta</taxon>
        <taxon>Magnoliopsida</taxon>
        <taxon>Liliopsida</taxon>
        <taxon>Poales</taxon>
        <taxon>Poaceae</taxon>
        <taxon>PACMAD clade</taxon>
        <taxon>Panicoideae</taxon>
        <taxon>Andropogonodae</taxon>
        <taxon>Andropogoneae</taxon>
        <taxon>Tripsacinae</taxon>
        <taxon>Zea</taxon>
    </lineage>
</organism>
<feature type="region of interest" description="Disordered" evidence="4">
    <location>
        <begin position="55"/>
        <end position="165"/>
    </location>
</feature>
<feature type="compositionally biased region" description="Basic and acidic residues" evidence="4">
    <location>
        <begin position="93"/>
        <end position="128"/>
    </location>
</feature>
<dbReference type="InterPro" id="IPR023574">
    <property type="entry name" value="Ribosomal_uL4_dom_sf"/>
</dbReference>
<reference evidence="5" key="1">
    <citation type="journal article" date="2009" name="Plant Mol. Biol.">
        <title>Insights into corn genes derived from large-scale cDNA sequencing.</title>
        <authorList>
            <person name="Alexandrov N.N."/>
            <person name="Brover V.V."/>
            <person name="Freidin S."/>
            <person name="Troukhan M.E."/>
            <person name="Tatarinova T.V."/>
            <person name="Zhang H."/>
            <person name="Swaller T.J."/>
            <person name="Lu Y.P."/>
            <person name="Bouck J."/>
            <person name="Flavell R.B."/>
            <person name="Feldmann K.A."/>
        </authorList>
    </citation>
    <scope>NUCLEOTIDE SEQUENCE</scope>
</reference>
<name>B6TX31_MAIZE</name>
<evidence type="ECO:0000256" key="1">
    <source>
        <dbReference type="ARBA" id="ARBA00010528"/>
    </source>
</evidence>
<dbReference type="GO" id="GO:0006412">
    <property type="term" value="P:translation"/>
    <property type="evidence" value="ECO:0007669"/>
    <property type="project" value="InterPro"/>
</dbReference>
<dbReference type="GO" id="GO:1990904">
    <property type="term" value="C:ribonucleoprotein complex"/>
    <property type="evidence" value="ECO:0007669"/>
    <property type="project" value="UniProtKB-KW"/>
</dbReference>
<evidence type="ECO:0000256" key="2">
    <source>
        <dbReference type="ARBA" id="ARBA00022980"/>
    </source>
</evidence>
<feature type="compositionally biased region" description="Basic residues" evidence="4">
    <location>
        <begin position="129"/>
        <end position="141"/>
    </location>
</feature>
<dbReference type="EMBL" id="EU969546">
    <property type="protein sequence ID" value="ACG41664.1"/>
    <property type="molecule type" value="mRNA"/>
</dbReference>
<dbReference type="AlphaFoldDB" id="B6TX31"/>
<feature type="compositionally biased region" description="Basic and acidic residues" evidence="4">
    <location>
        <begin position="142"/>
        <end position="165"/>
    </location>
</feature>
<keyword evidence="2" id="KW-0689">Ribosomal protein</keyword>
<keyword evidence="3" id="KW-0687">Ribonucleoprotein</keyword>
<dbReference type="GO" id="GO:0005840">
    <property type="term" value="C:ribosome"/>
    <property type="evidence" value="ECO:0007669"/>
    <property type="project" value="UniProtKB-KW"/>
</dbReference>